<dbReference type="Proteomes" id="UP001305647">
    <property type="component" value="Unassembled WGS sequence"/>
</dbReference>
<sequence length="187" mass="20056">MAPFLFQARGHIEPLNSACRSIVAPGFWSSYGDLGRKQRVWLFILPLVSNLILVADETLFPGRLVPVIQRAARIPAVPYPVACQSVRDQNPLWLQVAPVAYSSTLAPGSVTSSLGQSVAVPHTMSSRLTPHSPPVQSAAAECPPTAVFGLHDSPSPLRLGTLTARLASFTCDRGVSSTSSDRWQISL</sequence>
<keyword evidence="2" id="KW-1185">Reference proteome</keyword>
<accession>A0AAN6PXA5</accession>
<comment type="caution">
    <text evidence="1">The sequence shown here is derived from an EMBL/GenBank/DDBJ whole genome shotgun (WGS) entry which is preliminary data.</text>
</comment>
<dbReference type="EMBL" id="MU863647">
    <property type="protein sequence ID" value="KAK4099654.1"/>
    <property type="molecule type" value="Genomic_DNA"/>
</dbReference>
<reference evidence="1" key="2">
    <citation type="submission" date="2023-05" db="EMBL/GenBank/DDBJ databases">
        <authorList>
            <consortium name="Lawrence Berkeley National Laboratory"/>
            <person name="Steindorff A."/>
            <person name="Hensen N."/>
            <person name="Bonometti L."/>
            <person name="Westerberg I."/>
            <person name="Brannstrom I.O."/>
            <person name="Guillou S."/>
            <person name="Cros-Aarteil S."/>
            <person name="Calhoun S."/>
            <person name="Haridas S."/>
            <person name="Kuo A."/>
            <person name="Mondo S."/>
            <person name="Pangilinan J."/>
            <person name="Riley R."/>
            <person name="Labutti K."/>
            <person name="Andreopoulos B."/>
            <person name="Lipzen A."/>
            <person name="Chen C."/>
            <person name="Yanf M."/>
            <person name="Daum C."/>
            <person name="Ng V."/>
            <person name="Clum A."/>
            <person name="Ohm R."/>
            <person name="Martin F."/>
            <person name="Silar P."/>
            <person name="Natvig D."/>
            <person name="Lalanne C."/>
            <person name="Gautier V."/>
            <person name="Ament-Velasquez S.L."/>
            <person name="Kruys A."/>
            <person name="Hutchinson M.I."/>
            <person name="Powell A.J."/>
            <person name="Barry K."/>
            <person name="Miller A.N."/>
            <person name="Grigoriev I.V."/>
            <person name="Debuchy R."/>
            <person name="Gladieux P."/>
            <person name="Thoren M.H."/>
            <person name="Johannesson H."/>
        </authorList>
    </citation>
    <scope>NUCLEOTIDE SEQUENCE</scope>
    <source>
        <strain evidence="1">CBS 757.83</strain>
    </source>
</reference>
<gene>
    <name evidence="1" type="ORF">N658DRAFT_157354</name>
</gene>
<proteinExistence type="predicted"/>
<organism evidence="1 2">
    <name type="scientific">Parathielavia hyrcaniae</name>
    <dbReference type="NCBI Taxonomy" id="113614"/>
    <lineage>
        <taxon>Eukaryota</taxon>
        <taxon>Fungi</taxon>
        <taxon>Dikarya</taxon>
        <taxon>Ascomycota</taxon>
        <taxon>Pezizomycotina</taxon>
        <taxon>Sordariomycetes</taxon>
        <taxon>Sordariomycetidae</taxon>
        <taxon>Sordariales</taxon>
        <taxon>Chaetomiaceae</taxon>
        <taxon>Parathielavia</taxon>
    </lineage>
</organism>
<reference evidence="1" key="1">
    <citation type="journal article" date="2023" name="Mol. Phylogenet. Evol.">
        <title>Genome-scale phylogeny and comparative genomics of the fungal order Sordariales.</title>
        <authorList>
            <person name="Hensen N."/>
            <person name="Bonometti L."/>
            <person name="Westerberg I."/>
            <person name="Brannstrom I.O."/>
            <person name="Guillou S."/>
            <person name="Cros-Aarteil S."/>
            <person name="Calhoun S."/>
            <person name="Haridas S."/>
            <person name="Kuo A."/>
            <person name="Mondo S."/>
            <person name="Pangilinan J."/>
            <person name="Riley R."/>
            <person name="LaButti K."/>
            <person name="Andreopoulos B."/>
            <person name="Lipzen A."/>
            <person name="Chen C."/>
            <person name="Yan M."/>
            <person name="Daum C."/>
            <person name="Ng V."/>
            <person name="Clum A."/>
            <person name="Steindorff A."/>
            <person name="Ohm R.A."/>
            <person name="Martin F."/>
            <person name="Silar P."/>
            <person name="Natvig D.O."/>
            <person name="Lalanne C."/>
            <person name="Gautier V."/>
            <person name="Ament-Velasquez S.L."/>
            <person name="Kruys A."/>
            <person name="Hutchinson M.I."/>
            <person name="Powell A.J."/>
            <person name="Barry K."/>
            <person name="Miller A.N."/>
            <person name="Grigoriev I.V."/>
            <person name="Debuchy R."/>
            <person name="Gladieux P."/>
            <person name="Hiltunen Thoren M."/>
            <person name="Johannesson H."/>
        </authorList>
    </citation>
    <scope>NUCLEOTIDE SEQUENCE</scope>
    <source>
        <strain evidence="1">CBS 757.83</strain>
    </source>
</reference>
<evidence type="ECO:0000313" key="2">
    <source>
        <dbReference type="Proteomes" id="UP001305647"/>
    </source>
</evidence>
<name>A0AAN6PXA5_9PEZI</name>
<evidence type="ECO:0000313" key="1">
    <source>
        <dbReference type="EMBL" id="KAK4099654.1"/>
    </source>
</evidence>
<protein>
    <submittedName>
        <fullName evidence="1">Uncharacterized protein</fullName>
    </submittedName>
</protein>
<dbReference type="AlphaFoldDB" id="A0AAN6PXA5"/>